<dbReference type="Proteomes" id="UP001307849">
    <property type="component" value="Unassembled WGS sequence"/>
</dbReference>
<reference evidence="1 2" key="1">
    <citation type="submission" date="2019-10" db="EMBL/GenBank/DDBJ databases">
        <authorList>
            <person name="Palmer J.M."/>
        </authorList>
    </citation>
    <scope>NUCLEOTIDE SEQUENCE [LARGE SCALE GENOMIC DNA]</scope>
    <source>
        <strain evidence="1 2">TWF506</strain>
    </source>
</reference>
<evidence type="ECO:0008006" key="3">
    <source>
        <dbReference type="Google" id="ProtNLM"/>
    </source>
</evidence>
<evidence type="ECO:0000313" key="1">
    <source>
        <dbReference type="EMBL" id="KAK6513710.1"/>
    </source>
</evidence>
<comment type="caution">
    <text evidence="1">The sequence shown here is derived from an EMBL/GenBank/DDBJ whole genome shotgun (WGS) entry which is preliminary data.</text>
</comment>
<sequence length="476" mass="54408">MTLSLLSLADSPELFSNIIAYLHRTDTFSLLLTCKSLYPIAHQWLWSTLDLSEYPLFFNHEDAVSNQGRHKLAQLLKIYRSDLSGLKQIQNIYLNGGVFSKTSVTRTSGLMGTLGDQLYRRSIEPRHVSLDISSTCCDIGLEYINTYSSKDGLFFLQVLKDYSRSRAPVFFSLHLTTDFIGPTLHRDKFKHNLSDILDLTKLTKINLTLYLRNRILSSDDQEALWDSGEEWEDNQPGNRSPQQRFADYDVIGDSDTGNIREQAKLLSGLLFSTPNLVHLCLATNSSRYEPVELYNFAKALKALQRTVLALRKLRVMELHGLIFHPCFFLHPPESVRVFRVESGGTANVSAAWWKKFAACPFTNVEEMTLNTQHMALGNWTSSDDEEEQQHDIKFWIFGVGDVRMENLRKFRAPLLESLQISHGPLDLLECVLKKNPNLDEDSVKRLAAACMLDKAYKMEATNMMDENVYCDQNQVR</sequence>
<keyword evidence="2" id="KW-1185">Reference proteome</keyword>
<name>A0AAN8RMF4_9PEZI</name>
<organism evidence="1 2">
    <name type="scientific">Arthrobotrys conoides</name>
    <dbReference type="NCBI Taxonomy" id="74498"/>
    <lineage>
        <taxon>Eukaryota</taxon>
        <taxon>Fungi</taxon>
        <taxon>Dikarya</taxon>
        <taxon>Ascomycota</taxon>
        <taxon>Pezizomycotina</taxon>
        <taxon>Orbiliomycetes</taxon>
        <taxon>Orbiliales</taxon>
        <taxon>Orbiliaceae</taxon>
        <taxon>Arthrobotrys</taxon>
    </lineage>
</organism>
<gene>
    <name evidence="1" type="ORF">TWF506_008149</name>
</gene>
<proteinExistence type="predicted"/>
<dbReference type="EMBL" id="JAVHJM010000005">
    <property type="protein sequence ID" value="KAK6513710.1"/>
    <property type="molecule type" value="Genomic_DNA"/>
</dbReference>
<accession>A0AAN8RMF4</accession>
<dbReference type="AlphaFoldDB" id="A0AAN8RMF4"/>
<protein>
    <recommendedName>
        <fullName evidence="3">F-box domain-containing protein</fullName>
    </recommendedName>
</protein>
<evidence type="ECO:0000313" key="2">
    <source>
        <dbReference type="Proteomes" id="UP001307849"/>
    </source>
</evidence>